<feature type="region of interest" description="Disordered" evidence="1">
    <location>
        <begin position="55"/>
        <end position="90"/>
    </location>
</feature>
<protein>
    <submittedName>
        <fullName evidence="2">Uncharacterized protein</fullName>
    </submittedName>
</protein>
<dbReference type="EMBL" id="JAWQEG010003226">
    <property type="protein sequence ID" value="KAK3867345.1"/>
    <property type="molecule type" value="Genomic_DNA"/>
</dbReference>
<proteinExistence type="predicted"/>
<dbReference type="AlphaFoldDB" id="A0AAE1F4I9"/>
<dbReference type="Proteomes" id="UP001286313">
    <property type="component" value="Unassembled WGS sequence"/>
</dbReference>
<evidence type="ECO:0000313" key="3">
    <source>
        <dbReference type="Proteomes" id="UP001286313"/>
    </source>
</evidence>
<reference evidence="2" key="1">
    <citation type="submission" date="2023-10" db="EMBL/GenBank/DDBJ databases">
        <title>Genome assemblies of two species of porcelain crab, Petrolisthes cinctipes and Petrolisthes manimaculis (Anomura: Porcellanidae).</title>
        <authorList>
            <person name="Angst P."/>
        </authorList>
    </citation>
    <scope>NUCLEOTIDE SEQUENCE</scope>
    <source>
        <strain evidence="2">PB745_01</strain>
        <tissue evidence="2">Gill</tissue>
    </source>
</reference>
<accession>A0AAE1F4I9</accession>
<feature type="compositionally biased region" description="Polar residues" evidence="1">
    <location>
        <begin position="60"/>
        <end position="69"/>
    </location>
</feature>
<name>A0AAE1F4I9_PETCI</name>
<sequence length="90" mass="10290">MHCKNKETVPLPFLAIPTNIPTCTAESRRANTDHHQTLTRQDYVCDDNRSVAMQHKTRQNTRVNSPTVNTLKTTTPIPPLPCTNYFNPRE</sequence>
<gene>
    <name evidence="2" type="ORF">Pcinc_027185</name>
</gene>
<evidence type="ECO:0000313" key="2">
    <source>
        <dbReference type="EMBL" id="KAK3867345.1"/>
    </source>
</evidence>
<comment type="caution">
    <text evidence="2">The sequence shown here is derived from an EMBL/GenBank/DDBJ whole genome shotgun (WGS) entry which is preliminary data.</text>
</comment>
<keyword evidence="3" id="KW-1185">Reference proteome</keyword>
<evidence type="ECO:0000256" key="1">
    <source>
        <dbReference type="SAM" id="MobiDB-lite"/>
    </source>
</evidence>
<organism evidence="2 3">
    <name type="scientific">Petrolisthes cinctipes</name>
    <name type="common">Flat porcelain crab</name>
    <dbReference type="NCBI Taxonomy" id="88211"/>
    <lineage>
        <taxon>Eukaryota</taxon>
        <taxon>Metazoa</taxon>
        <taxon>Ecdysozoa</taxon>
        <taxon>Arthropoda</taxon>
        <taxon>Crustacea</taxon>
        <taxon>Multicrustacea</taxon>
        <taxon>Malacostraca</taxon>
        <taxon>Eumalacostraca</taxon>
        <taxon>Eucarida</taxon>
        <taxon>Decapoda</taxon>
        <taxon>Pleocyemata</taxon>
        <taxon>Anomura</taxon>
        <taxon>Galatheoidea</taxon>
        <taxon>Porcellanidae</taxon>
        <taxon>Petrolisthes</taxon>
    </lineage>
</organism>